<organism evidence="1 2">
    <name type="scientific">Providencia phage vB_PstP_PS3</name>
    <dbReference type="NCBI Taxonomy" id="2848038"/>
    <lineage>
        <taxon>Viruses</taxon>
        <taxon>Duplodnaviria</taxon>
        <taxon>Heunggongvirae</taxon>
        <taxon>Uroviricota</taxon>
        <taxon>Caudoviricetes</taxon>
        <taxon>Autographivirales</taxon>
        <taxon>Autoscriptoviridae</taxon>
        <taxon>Slopekvirinae</taxon>
        <taxon>Kakivirus</taxon>
        <taxon>Kakivirus PS3</taxon>
    </lineage>
</organism>
<gene>
    <name evidence="1" type="ORF">Stuart_18</name>
</gene>
<reference evidence="2" key="1">
    <citation type="submission" date="2019-01" db="EMBL/GenBank/DDBJ databases">
        <title>PS3, a novel KP34virus infecting Providencia stuartii with a tail spike-associated depolymerase that enhances serum-mediated killing.</title>
        <authorList>
            <person name="Oliveira H."/>
            <person name="Mendes B."/>
            <person name="Lobocka M."/>
            <person name="Azeredo J."/>
        </authorList>
    </citation>
    <scope>NUCLEOTIDE SEQUENCE [LARGE SCALE GENOMIC DNA]</scope>
</reference>
<protein>
    <submittedName>
        <fullName evidence="1">Uncharacterized protein</fullName>
    </submittedName>
</protein>
<evidence type="ECO:0000313" key="2">
    <source>
        <dbReference type="Proteomes" id="UP000290695"/>
    </source>
</evidence>
<accession>A0A411AWG2</accession>
<sequence length="127" mass="13965">MNIKDVKVGMVVKLNSPYVQGVGEVELISDSGLVQVRLDGVVTDSMHNTGSINNRWRTYPDFIEPYQDPEADMVVWDALEVGEHFIATAGYEAVKINDTQYVLLGGGGKVFTVLDGRLGRHTKVKLA</sequence>
<keyword evidence="2" id="KW-1185">Reference proteome</keyword>
<dbReference type="Proteomes" id="UP000290695">
    <property type="component" value="Segment"/>
</dbReference>
<proteinExistence type="predicted"/>
<name>A0A411AWG2_9CAUD</name>
<evidence type="ECO:0000313" key="1">
    <source>
        <dbReference type="EMBL" id="QAX92410.1"/>
    </source>
</evidence>
<dbReference type="EMBL" id="MK387869">
    <property type="protein sequence ID" value="QAX92410.1"/>
    <property type="molecule type" value="Genomic_DNA"/>
</dbReference>